<dbReference type="PROSITE" id="PS50181">
    <property type="entry name" value="FBOX"/>
    <property type="match status" value="1"/>
</dbReference>
<gene>
    <name evidence="2" type="ORF">Tsubulata_040494</name>
</gene>
<feature type="domain" description="F-box" evidence="1">
    <location>
        <begin position="1"/>
        <end position="45"/>
    </location>
</feature>
<dbReference type="Pfam" id="PF07734">
    <property type="entry name" value="FBA_1"/>
    <property type="match status" value="1"/>
</dbReference>
<reference evidence="2" key="1">
    <citation type="submission" date="2022-02" db="EMBL/GenBank/DDBJ databases">
        <authorList>
            <person name="Henning P.M."/>
            <person name="McCubbin A.G."/>
            <person name="Shore J.S."/>
        </authorList>
    </citation>
    <scope>NUCLEOTIDE SEQUENCE</scope>
    <source>
        <strain evidence="2">F60SS</strain>
        <tissue evidence="2">Leaves</tissue>
    </source>
</reference>
<proteinExistence type="predicted"/>
<dbReference type="InterPro" id="IPR036047">
    <property type="entry name" value="F-box-like_dom_sf"/>
</dbReference>
<dbReference type="PANTHER" id="PTHR31672">
    <property type="entry name" value="BNACNNG10540D PROTEIN"/>
    <property type="match status" value="1"/>
</dbReference>
<dbReference type="SUPFAM" id="SSF81383">
    <property type="entry name" value="F-box domain"/>
    <property type="match status" value="1"/>
</dbReference>
<name>A0A9Q0G2P9_9ROSI</name>
<evidence type="ECO:0000259" key="1">
    <source>
        <dbReference type="PROSITE" id="PS50181"/>
    </source>
</evidence>
<reference evidence="2" key="2">
    <citation type="journal article" date="2023" name="Plants (Basel)">
        <title>Annotation of the Turnera subulata (Passifloraceae) Draft Genome Reveals the S-Locus Evolved after the Divergence of Turneroideae from Passifloroideae in a Stepwise Manner.</title>
        <authorList>
            <person name="Henning P.M."/>
            <person name="Roalson E.H."/>
            <person name="Mir W."/>
            <person name="McCubbin A.G."/>
            <person name="Shore J.S."/>
        </authorList>
    </citation>
    <scope>NUCLEOTIDE SEQUENCE</scope>
    <source>
        <strain evidence="2">F60SS</strain>
    </source>
</reference>
<dbReference type="OrthoDB" id="1845276at2759"/>
<evidence type="ECO:0000313" key="3">
    <source>
        <dbReference type="Proteomes" id="UP001141552"/>
    </source>
</evidence>
<dbReference type="InterPro" id="IPR001810">
    <property type="entry name" value="F-box_dom"/>
</dbReference>
<protein>
    <recommendedName>
        <fullName evidence="1">F-box domain-containing protein</fullName>
    </recommendedName>
</protein>
<evidence type="ECO:0000313" key="2">
    <source>
        <dbReference type="EMBL" id="KAJ4841072.1"/>
    </source>
</evidence>
<dbReference type="InterPro" id="IPR006527">
    <property type="entry name" value="F-box-assoc_dom_typ1"/>
</dbReference>
<dbReference type="EMBL" id="JAKUCV010002894">
    <property type="protein sequence ID" value="KAJ4841072.1"/>
    <property type="molecule type" value="Genomic_DNA"/>
</dbReference>
<accession>A0A9Q0G2P9</accession>
<dbReference type="NCBIfam" id="TIGR01640">
    <property type="entry name" value="F_box_assoc_1"/>
    <property type="match status" value="1"/>
</dbReference>
<dbReference type="Pfam" id="PF00646">
    <property type="entry name" value="F-box"/>
    <property type="match status" value="1"/>
</dbReference>
<dbReference type="Proteomes" id="UP001141552">
    <property type="component" value="Unassembled WGS sequence"/>
</dbReference>
<dbReference type="AlphaFoldDB" id="A0A9Q0G2P9"/>
<sequence>MANLTLPSVIVEEILVMLPNKSIHRFRQVSKSWSSFLVSSEFHKLRTNKSTQPETSLQKILQCSAVNDGHVIESLGRLGGGEEPVRLQFPTDKYVRVLGSCNGLVCVAVRRSQSGVEEIVVWNPFTGIYRKLRDIDDRRICACGFGYDSVGDEYKVFIATKPVPEDGKVKIFSFLKKKKKTKVEIFSLRTGSWKEVETTGGKDVEHIRGEEHEVGLFLNGAIHWEVRTGRKIKIIAFDLAKEKFYDVLEVVVPRDFLVDAECKGLGVLGEYLFMSFFRNNPCVYCVIVMKEYCNWESWVPFINYSYARIHFFATTSFLKL</sequence>
<comment type="caution">
    <text evidence="2">The sequence shown here is derived from an EMBL/GenBank/DDBJ whole genome shotgun (WGS) entry which is preliminary data.</text>
</comment>
<organism evidence="2 3">
    <name type="scientific">Turnera subulata</name>
    <dbReference type="NCBI Taxonomy" id="218843"/>
    <lineage>
        <taxon>Eukaryota</taxon>
        <taxon>Viridiplantae</taxon>
        <taxon>Streptophyta</taxon>
        <taxon>Embryophyta</taxon>
        <taxon>Tracheophyta</taxon>
        <taxon>Spermatophyta</taxon>
        <taxon>Magnoliopsida</taxon>
        <taxon>eudicotyledons</taxon>
        <taxon>Gunneridae</taxon>
        <taxon>Pentapetalae</taxon>
        <taxon>rosids</taxon>
        <taxon>fabids</taxon>
        <taxon>Malpighiales</taxon>
        <taxon>Passifloraceae</taxon>
        <taxon>Turnera</taxon>
    </lineage>
</organism>
<dbReference type="InterPro" id="IPR050796">
    <property type="entry name" value="SCF_F-box_component"/>
</dbReference>
<dbReference type="PANTHER" id="PTHR31672:SF13">
    <property type="entry name" value="F-BOX PROTEIN CPR30-LIKE"/>
    <property type="match status" value="1"/>
</dbReference>
<dbReference type="InterPro" id="IPR017451">
    <property type="entry name" value="F-box-assoc_interact_dom"/>
</dbReference>
<dbReference type="SMART" id="SM00256">
    <property type="entry name" value="FBOX"/>
    <property type="match status" value="1"/>
</dbReference>
<keyword evidence="3" id="KW-1185">Reference proteome</keyword>